<keyword evidence="3" id="KW-1185">Reference proteome</keyword>
<dbReference type="AlphaFoldDB" id="A0A8H6A623"/>
<sequence length="92" mass="10422">MILYIYIVAWLQLALSVVAQLSSDGDLMSFVTLPGVRALKYEVYYKDRDRVSPGYWFVAPYGNIDPEPPSQQYKPYQIGPYIYDGDGACLTS</sequence>
<dbReference type="Proteomes" id="UP000541154">
    <property type="component" value="Unassembled WGS sequence"/>
</dbReference>
<dbReference type="EMBL" id="SPNV01000072">
    <property type="protein sequence ID" value="KAF5862496.1"/>
    <property type="molecule type" value="Genomic_DNA"/>
</dbReference>
<evidence type="ECO:0000256" key="1">
    <source>
        <dbReference type="SAM" id="SignalP"/>
    </source>
</evidence>
<proteinExistence type="predicted"/>
<name>A0A8H6A623_PETAA</name>
<evidence type="ECO:0000313" key="2">
    <source>
        <dbReference type="EMBL" id="KAF5862496.1"/>
    </source>
</evidence>
<keyword evidence="1" id="KW-0732">Signal</keyword>
<comment type="caution">
    <text evidence="2">The sequence shown here is derived from an EMBL/GenBank/DDBJ whole genome shotgun (WGS) entry which is preliminary data.</text>
</comment>
<accession>A0A8H6A623</accession>
<protein>
    <submittedName>
        <fullName evidence="2">Uncharacterized protein</fullName>
    </submittedName>
</protein>
<feature type="signal peptide" evidence="1">
    <location>
        <begin position="1"/>
        <end position="19"/>
    </location>
</feature>
<evidence type="ECO:0000313" key="3">
    <source>
        <dbReference type="Proteomes" id="UP000541154"/>
    </source>
</evidence>
<gene>
    <name evidence="2" type="ORF">ETB97_011595</name>
</gene>
<reference evidence="2 3" key="1">
    <citation type="submission" date="2019-04" db="EMBL/GenBank/DDBJ databases">
        <title>Aspergillus burnettii sp. nov., novel species from soil in southeast Queensland.</title>
        <authorList>
            <person name="Gilchrist C.L.M."/>
            <person name="Pitt J.I."/>
            <person name="Lange L."/>
            <person name="Lacey H.J."/>
            <person name="Vuong D."/>
            <person name="Midgley D.J."/>
            <person name="Greenfield P."/>
            <person name="Bradbury M."/>
            <person name="Lacey E."/>
            <person name="Busk P.K."/>
            <person name="Pilgaard B."/>
            <person name="Chooi Y.H."/>
            <person name="Piggott A.M."/>
        </authorList>
    </citation>
    <scope>NUCLEOTIDE SEQUENCE [LARGE SCALE GENOMIC DNA]</scope>
    <source>
        <strain evidence="2 3">FRR 5400</strain>
    </source>
</reference>
<organism evidence="2 3">
    <name type="scientific">Petromyces alliaceus</name>
    <name type="common">Aspergillus alliaceus</name>
    <dbReference type="NCBI Taxonomy" id="209559"/>
    <lineage>
        <taxon>Eukaryota</taxon>
        <taxon>Fungi</taxon>
        <taxon>Dikarya</taxon>
        <taxon>Ascomycota</taxon>
        <taxon>Pezizomycotina</taxon>
        <taxon>Eurotiomycetes</taxon>
        <taxon>Eurotiomycetidae</taxon>
        <taxon>Eurotiales</taxon>
        <taxon>Aspergillaceae</taxon>
        <taxon>Aspergillus</taxon>
        <taxon>Aspergillus subgen. Circumdati</taxon>
    </lineage>
</organism>
<feature type="chain" id="PRO_5034232041" evidence="1">
    <location>
        <begin position="20"/>
        <end position="92"/>
    </location>
</feature>